<dbReference type="PANTHER" id="PTHR42870">
    <property type="entry name" value="ACETYL-COA C-ACETYLTRANSFERASE"/>
    <property type="match status" value="1"/>
</dbReference>
<dbReference type="Pfam" id="PF22691">
    <property type="entry name" value="Thiolase_C_1"/>
    <property type="match status" value="1"/>
</dbReference>
<dbReference type="CDD" id="cd00829">
    <property type="entry name" value="SCP-x_thiolase"/>
    <property type="match status" value="1"/>
</dbReference>
<dbReference type="InterPro" id="IPR002155">
    <property type="entry name" value="Thiolase"/>
</dbReference>
<dbReference type="PANTHER" id="PTHR42870:SF1">
    <property type="entry name" value="NON-SPECIFIC LIPID-TRANSFER PROTEIN-LIKE 2"/>
    <property type="match status" value="1"/>
</dbReference>
<protein>
    <submittedName>
        <fullName evidence="2">Unannotated protein</fullName>
    </submittedName>
</protein>
<accession>A0A6J6ST75</accession>
<dbReference type="PIRSF" id="PIRSF000429">
    <property type="entry name" value="Ac-CoA_Ac_transf"/>
    <property type="match status" value="1"/>
</dbReference>
<dbReference type="AlphaFoldDB" id="A0A6J6ST75"/>
<gene>
    <name evidence="2" type="ORF">UFOPK2786_00611</name>
</gene>
<feature type="domain" description="Thiolase C-terminal" evidence="1">
    <location>
        <begin position="256"/>
        <end position="382"/>
    </location>
</feature>
<evidence type="ECO:0000259" key="1">
    <source>
        <dbReference type="Pfam" id="PF22691"/>
    </source>
</evidence>
<dbReference type="InterPro" id="IPR016039">
    <property type="entry name" value="Thiolase-like"/>
</dbReference>
<dbReference type="EMBL" id="CAEZYW010000071">
    <property type="protein sequence ID" value="CAB4738082.1"/>
    <property type="molecule type" value="Genomic_DNA"/>
</dbReference>
<sequence>MTSEANEVYLVGGSRTAFGRFDGDDQDLAEQAIRGALADCGLAWGDVEFAAGGTNGETKPDNLVSRLSLTGIPFVTVKNGCATGGVALGTARNGLIAEQRDIACVVGYDNHARGAFSASPARYGIGDWYGATGMMVTTSYFALKIQRYLHEHGIDPRTLGEVSQKAFDYGASHPLAWRRKPVTADEALASDMVNDPLTRLMFCSPDAGGVALILARGSRAFDLCERPVRLAAVELRGRRPGSFEVFSPWLSPGVRTSPSVDAASAAFAAAGVRPEDVHVAQLQDTESGAEIIHLAETGLCPPGEQGAGYARGDYRAGGRLPVNTDGGCIANGEPVGASGLRQVYEVMTQLQGRALGQQVPGDPRIGFTHVYGAPGISACTVLVAEGASR</sequence>
<dbReference type="Gene3D" id="3.40.47.10">
    <property type="match status" value="1"/>
</dbReference>
<proteinExistence type="predicted"/>
<dbReference type="GO" id="GO:0016747">
    <property type="term" value="F:acyltransferase activity, transferring groups other than amino-acyl groups"/>
    <property type="evidence" value="ECO:0007669"/>
    <property type="project" value="InterPro"/>
</dbReference>
<dbReference type="InterPro" id="IPR055140">
    <property type="entry name" value="Thiolase_C_2"/>
</dbReference>
<reference evidence="2" key="1">
    <citation type="submission" date="2020-05" db="EMBL/GenBank/DDBJ databases">
        <authorList>
            <person name="Chiriac C."/>
            <person name="Salcher M."/>
            <person name="Ghai R."/>
            <person name="Kavagutti S V."/>
        </authorList>
    </citation>
    <scope>NUCLEOTIDE SEQUENCE</scope>
</reference>
<organism evidence="2">
    <name type="scientific">freshwater metagenome</name>
    <dbReference type="NCBI Taxonomy" id="449393"/>
    <lineage>
        <taxon>unclassified sequences</taxon>
        <taxon>metagenomes</taxon>
        <taxon>ecological metagenomes</taxon>
    </lineage>
</organism>
<name>A0A6J6ST75_9ZZZZ</name>
<evidence type="ECO:0000313" key="2">
    <source>
        <dbReference type="EMBL" id="CAB4738082.1"/>
    </source>
</evidence>
<dbReference type="SUPFAM" id="SSF53901">
    <property type="entry name" value="Thiolase-like"/>
    <property type="match status" value="2"/>
</dbReference>